<keyword evidence="2" id="KW-0732">Signal</keyword>
<accession>A0A5S4WNW0</accession>
<evidence type="ECO:0000313" key="3">
    <source>
        <dbReference type="EMBL" id="TYL83748.1"/>
    </source>
</evidence>
<reference evidence="3 4" key="1">
    <citation type="submission" date="2019-08" db="EMBL/GenBank/DDBJ databases">
        <title>Bradyrhizobium hipponensis sp. nov., a rhizobium isolated from a Lupinus angustifolius root nodule in Tunisia.</title>
        <authorList>
            <person name="Off K."/>
            <person name="Rejili M."/>
            <person name="Mars M."/>
            <person name="Brachmann A."/>
            <person name="Marin M."/>
        </authorList>
    </citation>
    <scope>NUCLEOTIDE SEQUENCE [LARGE SCALE GENOMIC DNA]</scope>
    <source>
        <strain evidence="3 4">CTAW11</strain>
    </source>
</reference>
<feature type="compositionally biased region" description="Polar residues" evidence="1">
    <location>
        <begin position="54"/>
        <end position="71"/>
    </location>
</feature>
<proteinExistence type="predicted"/>
<feature type="region of interest" description="Disordered" evidence="1">
    <location>
        <begin position="24"/>
        <end position="123"/>
    </location>
</feature>
<dbReference type="Proteomes" id="UP000324853">
    <property type="component" value="Unassembled WGS sequence"/>
</dbReference>
<sequence length="138" mass="14345">MRMKSATLLVLGFVFVGVWSQDSATGQTSVAPPVSLAPPKASPPRASAGISPAASDNRSSTPATNGPSLSPNPAVDYDGFSVGTVEDNTPHQATRPTKPRAARDSKTNPDTKGVAGQDPIDREDAALKRKLMICQSCK</sequence>
<evidence type="ECO:0000313" key="4">
    <source>
        <dbReference type="Proteomes" id="UP000324853"/>
    </source>
</evidence>
<protein>
    <submittedName>
        <fullName evidence="3">Uncharacterized protein</fullName>
    </submittedName>
</protein>
<keyword evidence="4" id="KW-1185">Reference proteome</keyword>
<dbReference type="AlphaFoldDB" id="A0A5S4WNW0"/>
<organism evidence="3 4">
    <name type="scientific">Bradyrhizobium cytisi</name>
    <dbReference type="NCBI Taxonomy" id="515489"/>
    <lineage>
        <taxon>Bacteria</taxon>
        <taxon>Pseudomonadati</taxon>
        <taxon>Pseudomonadota</taxon>
        <taxon>Alphaproteobacteria</taxon>
        <taxon>Hyphomicrobiales</taxon>
        <taxon>Nitrobacteraceae</taxon>
        <taxon>Bradyrhizobium</taxon>
    </lineage>
</organism>
<comment type="caution">
    <text evidence="3">The sequence shown here is derived from an EMBL/GenBank/DDBJ whole genome shotgun (WGS) entry which is preliminary data.</text>
</comment>
<name>A0A5S4WNW0_9BRAD</name>
<feature type="chain" id="PRO_5024443281" evidence="2">
    <location>
        <begin position="21"/>
        <end position="138"/>
    </location>
</feature>
<feature type="compositionally biased region" description="Low complexity" evidence="1">
    <location>
        <begin position="37"/>
        <end position="48"/>
    </location>
</feature>
<evidence type="ECO:0000256" key="1">
    <source>
        <dbReference type="SAM" id="MobiDB-lite"/>
    </source>
</evidence>
<evidence type="ECO:0000256" key="2">
    <source>
        <dbReference type="SAM" id="SignalP"/>
    </source>
</evidence>
<gene>
    <name evidence="3" type="ORF">FXB38_16915</name>
</gene>
<feature type="compositionally biased region" description="Polar residues" evidence="1">
    <location>
        <begin position="86"/>
        <end position="95"/>
    </location>
</feature>
<dbReference type="OrthoDB" id="8240987at2"/>
<dbReference type="EMBL" id="VSSR01000025">
    <property type="protein sequence ID" value="TYL83748.1"/>
    <property type="molecule type" value="Genomic_DNA"/>
</dbReference>
<feature type="signal peptide" evidence="2">
    <location>
        <begin position="1"/>
        <end position="20"/>
    </location>
</feature>